<evidence type="ECO:0000313" key="2">
    <source>
        <dbReference type="EMBL" id="GAJ02203.1"/>
    </source>
</evidence>
<name>X1TA42_9ZZZZ</name>
<evidence type="ECO:0000256" key="1">
    <source>
        <dbReference type="SAM" id="MobiDB-lite"/>
    </source>
</evidence>
<organism evidence="2">
    <name type="scientific">marine sediment metagenome</name>
    <dbReference type="NCBI Taxonomy" id="412755"/>
    <lineage>
        <taxon>unclassified sequences</taxon>
        <taxon>metagenomes</taxon>
        <taxon>ecological metagenomes</taxon>
    </lineage>
</organism>
<reference evidence="2" key="1">
    <citation type="journal article" date="2014" name="Front. Microbiol.">
        <title>High frequency of phylogenetically diverse reductive dehalogenase-homologous genes in deep subseafloor sedimentary metagenomes.</title>
        <authorList>
            <person name="Kawai M."/>
            <person name="Futagami T."/>
            <person name="Toyoda A."/>
            <person name="Takaki Y."/>
            <person name="Nishi S."/>
            <person name="Hori S."/>
            <person name="Arai W."/>
            <person name="Tsubouchi T."/>
            <person name="Morono Y."/>
            <person name="Uchiyama I."/>
            <person name="Ito T."/>
            <person name="Fujiyama A."/>
            <person name="Inagaki F."/>
            <person name="Takami H."/>
        </authorList>
    </citation>
    <scope>NUCLEOTIDE SEQUENCE</scope>
    <source>
        <strain evidence="2">Expedition CK06-06</strain>
    </source>
</reference>
<dbReference type="AlphaFoldDB" id="X1TA42"/>
<accession>X1TA42</accession>
<feature type="region of interest" description="Disordered" evidence="1">
    <location>
        <begin position="21"/>
        <end position="40"/>
    </location>
</feature>
<proteinExistence type="predicted"/>
<dbReference type="EMBL" id="BARW01018829">
    <property type="protein sequence ID" value="GAJ02203.1"/>
    <property type="molecule type" value="Genomic_DNA"/>
</dbReference>
<comment type="caution">
    <text evidence="2">The sequence shown here is derived from an EMBL/GenBank/DDBJ whole genome shotgun (WGS) entry which is preliminary data.</text>
</comment>
<protein>
    <submittedName>
        <fullName evidence="2">Uncharacterized protein</fullName>
    </submittedName>
</protein>
<gene>
    <name evidence="2" type="ORF">S12H4_32149</name>
</gene>
<sequence length="40" mass="4783">MLNAKRTLQERIERMRRVQEAAKAEAERLRKEKEKAETPS</sequence>